<accession>A0A8H8T1F5</accession>
<name>A0A8H8T1F5_9AGAM</name>
<gene>
    <name evidence="1" type="ORF">RhiXN_11614</name>
</gene>
<keyword evidence="1" id="KW-0808">Transferase</keyword>
<organism evidence="1 2">
    <name type="scientific">Rhizoctonia solani</name>
    <dbReference type="NCBI Taxonomy" id="456999"/>
    <lineage>
        <taxon>Eukaryota</taxon>
        <taxon>Fungi</taxon>
        <taxon>Dikarya</taxon>
        <taxon>Basidiomycota</taxon>
        <taxon>Agaricomycotina</taxon>
        <taxon>Agaricomycetes</taxon>
        <taxon>Cantharellales</taxon>
        <taxon>Ceratobasidiaceae</taxon>
        <taxon>Rhizoctonia</taxon>
    </lineage>
</organism>
<dbReference type="AlphaFoldDB" id="A0A8H8T1F5"/>
<dbReference type="GO" id="GO:0016301">
    <property type="term" value="F:kinase activity"/>
    <property type="evidence" value="ECO:0007669"/>
    <property type="project" value="UniProtKB-KW"/>
</dbReference>
<dbReference type="Gene3D" id="3.30.420.510">
    <property type="match status" value="1"/>
</dbReference>
<sequence length="83" mass="8730">MPEVPIPSAQVIQVDTRGALILGEDSPATRDSRGIYLPNHIEPVSHIAVDIGGSLAKVVYFTRSASSPQAKAESPSSPGFSTR</sequence>
<evidence type="ECO:0000313" key="1">
    <source>
        <dbReference type="EMBL" id="QRW24702.1"/>
    </source>
</evidence>
<dbReference type="GeneID" id="67033892"/>
<dbReference type="EMBL" id="CP059669">
    <property type="protein sequence ID" value="QRW24702.1"/>
    <property type="molecule type" value="Genomic_DNA"/>
</dbReference>
<protein>
    <submittedName>
        <fullName evidence="1">Pantothenate kinase</fullName>
    </submittedName>
</protein>
<dbReference type="RefSeq" id="XP_043184939.1">
    <property type="nucleotide sequence ID" value="XM_043331429.1"/>
</dbReference>
<keyword evidence="1" id="KW-0418">Kinase</keyword>
<evidence type="ECO:0000313" key="2">
    <source>
        <dbReference type="Proteomes" id="UP000650533"/>
    </source>
</evidence>
<proteinExistence type="predicted"/>
<dbReference type="Proteomes" id="UP000650533">
    <property type="component" value="Chromosome 12"/>
</dbReference>
<reference evidence="1" key="1">
    <citation type="submission" date="2020-05" db="EMBL/GenBank/DDBJ databases">
        <title>Evolutionary and genomic comparisons of hybrid uninucleate and nonhybrid Rhizoctonia fungi.</title>
        <authorList>
            <person name="Li C."/>
            <person name="Chen X."/>
        </authorList>
    </citation>
    <scope>NUCLEOTIDE SEQUENCE</scope>
    <source>
        <strain evidence="1">AG-1 IA</strain>
    </source>
</reference>
<dbReference type="SUPFAM" id="SSF53067">
    <property type="entry name" value="Actin-like ATPase domain"/>
    <property type="match status" value="1"/>
</dbReference>
<dbReference type="InterPro" id="IPR043129">
    <property type="entry name" value="ATPase_NBD"/>
</dbReference>
<dbReference type="KEGG" id="rsx:RhiXN_11614"/>